<organism evidence="1 2">
    <name type="scientific">Hibiscus sabdariffa</name>
    <name type="common">roselle</name>
    <dbReference type="NCBI Taxonomy" id="183260"/>
    <lineage>
        <taxon>Eukaryota</taxon>
        <taxon>Viridiplantae</taxon>
        <taxon>Streptophyta</taxon>
        <taxon>Embryophyta</taxon>
        <taxon>Tracheophyta</taxon>
        <taxon>Spermatophyta</taxon>
        <taxon>Magnoliopsida</taxon>
        <taxon>eudicotyledons</taxon>
        <taxon>Gunneridae</taxon>
        <taxon>Pentapetalae</taxon>
        <taxon>rosids</taxon>
        <taxon>malvids</taxon>
        <taxon>Malvales</taxon>
        <taxon>Malvaceae</taxon>
        <taxon>Malvoideae</taxon>
        <taxon>Hibiscus</taxon>
    </lineage>
</organism>
<dbReference type="Proteomes" id="UP001472677">
    <property type="component" value="Unassembled WGS sequence"/>
</dbReference>
<proteinExistence type="predicted"/>
<evidence type="ECO:0000313" key="2">
    <source>
        <dbReference type="Proteomes" id="UP001472677"/>
    </source>
</evidence>
<name>A0ABR2E505_9ROSI</name>
<sequence>MHGEQGERLEKFDDIAEELVRFFTRQIETEDGTVLGCNVNLLRELIHYSLPVSVCAELGLSGLPGPL</sequence>
<gene>
    <name evidence="1" type="ORF">V6N12_040281</name>
</gene>
<accession>A0ABR2E505</accession>
<reference evidence="1 2" key="1">
    <citation type="journal article" date="2024" name="G3 (Bethesda)">
        <title>Genome assembly of Hibiscus sabdariffa L. provides insights into metabolisms of medicinal natural products.</title>
        <authorList>
            <person name="Kim T."/>
        </authorList>
    </citation>
    <scope>NUCLEOTIDE SEQUENCE [LARGE SCALE GENOMIC DNA]</scope>
    <source>
        <strain evidence="1">TK-2024</strain>
        <tissue evidence="1">Old leaves</tissue>
    </source>
</reference>
<dbReference type="EMBL" id="JBBPBM010000020">
    <property type="protein sequence ID" value="KAK8551650.1"/>
    <property type="molecule type" value="Genomic_DNA"/>
</dbReference>
<comment type="caution">
    <text evidence="1">The sequence shown here is derived from an EMBL/GenBank/DDBJ whole genome shotgun (WGS) entry which is preliminary data.</text>
</comment>
<keyword evidence="2" id="KW-1185">Reference proteome</keyword>
<evidence type="ECO:0000313" key="1">
    <source>
        <dbReference type="EMBL" id="KAK8551650.1"/>
    </source>
</evidence>
<protein>
    <submittedName>
        <fullName evidence="1">Uncharacterized protein</fullName>
    </submittedName>
</protein>